<protein>
    <submittedName>
        <fullName evidence="2">Uncharacterized protein</fullName>
    </submittedName>
</protein>
<evidence type="ECO:0000256" key="1">
    <source>
        <dbReference type="SAM" id="MobiDB-lite"/>
    </source>
</evidence>
<feature type="region of interest" description="Disordered" evidence="1">
    <location>
        <begin position="1"/>
        <end position="64"/>
    </location>
</feature>
<accession>A0ABT8AIE1</accession>
<gene>
    <name evidence="2" type="ORF">QWZ18_01410</name>
</gene>
<dbReference type="RefSeq" id="WP_238292364.1">
    <property type="nucleotide sequence ID" value="NZ_BPQS01000053.1"/>
</dbReference>
<evidence type="ECO:0000313" key="2">
    <source>
        <dbReference type="EMBL" id="MDN3569278.1"/>
    </source>
</evidence>
<evidence type="ECO:0000313" key="3">
    <source>
        <dbReference type="Proteomes" id="UP001244297"/>
    </source>
</evidence>
<sequence>MADFQDGKHMKSAKLRATVTQPRGSPGAQGYTSQEALQKEVPENNRAARRRDAAVAKQAKGEEA</sequence>
<keyword evidence="3" id="KW-1185">Reference proteome</keyword>
<name>A0ABT8AIE1_9HYPH</name>
<reference evidence="3" key="1">
    <citation type="journal article" date="2019" name="Int. J. Syst. Evol. Microbiol.">
        <title>The Global Catalogue of Microorganisms (GCM) 10K type strain sequencing project: providing services to taxonomists for standard genome sequencing and annotation.</title>
        <authorList>
            <consortium name="The Broad Institute Genomics Platform"/>
            <consortium name="The Broad Institute Genome Sequencing Center for Infectious Disease"/>
            <person name="Wu L."/>
            <person name="Ma J."/>
        </authorList>
    </citation>
    <scope>NUCLEOTIDE SEQUENCE [LARGE SCALE GENOMIC DNA]</scope>
    <source>
        <strain evidence="3">CECT 7806</strain>
    </source>
</reference>
<dbReference type="Proteomes" id="UP001244297">
    <property type="component" value="Unassembled WGS sequence"/>
</dbReference>
<organism evidence="2 3">
    <name type="scientific">Methylobacterium longum</name>
    <dbReference type="NCBI Taxonomy" id="767694"/>
    <lineage>
        <taxon>Bacteria</taxon>
        <taxon>Pseudomonadati</taxon>
        <taxon>Pseudomonadota</taxon>
        <taxon>Alphaproteobacteria</taxon>
        <taxon>Hyphomicrobiales</taxon>
        <taxon>Methylobacteriaceae</taxon>
        <taxon>Methylobacterium</taxon>
    </lineage>
</organism>
<dbReference type="EMBL" id="JAUFPT010000002">
    <property type="protein sequence ID" value="MDN3569278.1"/>
    <property type="molecule type" value="Genomic_DNA"/>
</dbReference>
<feature type="compositionally biased region" description="Basic and acidic residues" evidence="1">
    <location>
        <begin position="50"/>
        <end position="64"/>
    </location>
</feature>
<comment type="caution">
    <text evidence="2">The sequence shown here is derived from an EMBL/GenBank/DDBJ whole genome shotgun (WGS) entry which is preliminary data.</text>
</comment>
<proteinExistence type="predicted"/>